<dbReference type="KEGG" id="apln:108739116"/>
<gene>
    <name evidence="2" type="primary">LOC108739116</name>
</gene>
<dbReference type="GO" id="GO:0005739">
    <property type="term" value="C:mitochondrion"/>
    <property type="evidence" value="ECO:0007669"/>
    <property type="project" value="TreeGrafter"/>
</dbReference>
<dbReference type="GeneID" id="108739116"/>
<protein>
    <submittedName>
        <fullName evidence="2">UPF0565 protein C2orf69 homolog isoform X1</fullName>
    </submittedName>
</protein>
<evidence type="ECO:0000313" key="1">
    <source>
        <dbReference type="Proteomes" id="UP000192223"/>
    </source>
</evidence>
<evidence type="ECO:0000313" key="2">
    <source>
        <dbReference type="RefSeq" id="XP_018328350.1"/>
    </source>
</evidence>
<dbReference type="InterPro" id="IPR018881">
    <property type="entry name" value="C2orf69_mit"/>
</dbReference>
<proteinExistence type="predicted"/>
<dbReference type="AlphaFoldDB" id="A0A1W4X7N9"/>
<keyword evidence="1" id="KW-1185">Reference proteome</keyword>
<dbReference type="RefSeq" id="XP_018328350.1">
    <property type="nucleotide sequence ID" value="XM_018472848.1"/>
</dbReference>
<dbReference type="InParanoid" id="A0A1W4X7N9"/>
<dbReference type="Proteomes" id="UP000192223">
    <property type="component" value="Unplaced"/>
</dbReference>
<name>A0A1W4X7N9_AGRPL</name>
<dbReference type="PANTHER" id="PTHR31296:SF1">
    <property type="entry name" value="MITOCHONDRIAL PROTEIN C2ORF69"/>
    <property type="match status" value="1"/>
</dbReference>
<dbReference type="FunCoup" id="A0A1W4X7N9">
    <property type="interactions" value="1500"/>
</dbReference>
<sequence>MPYSEYLYVTCMNMSGGVSPEIRAFRLRNVDGYGGRTNDVVYCPPATPSSEPSTVVFFGGDVQDFPENMQSHRDHKHYIKWNLEDTGRLIRSQFQDCHVVVVRPYRLVILMIEYKTFSSFENFVPCNNCGVPEHTPMHFALQHLEKLLEMISERLETASIGQLEKLVCNNSFLCQDDSTENELQFFRNSLPSSTSIEVSSLKNLNPAKYWWREGIKLHKNNLILIGFSKGCVVLNQFLYEFHYLKTLTPDDNTSMSIVSRIKDMYWLDGGHSGGKNTWITSRSLLETLTRLGIRVHVRVTPYQITDDRRPWIKKEEKMFTEMLQKLGANIDRSVHFESSLPNLYTHFDVLTVINPTN</sequence>
<reference evidence="2" key="1">
    <citation type="submission" date="2025-08" db="UniProtKB">
        <authorList>
            <consortium name="RefSeq"/>
        </authorList>
    </citation>
    <scope>IDENTIFICATION</scope>
    <source>
        <tissue evidence="2">Entire body</tissue>
    </source>
</reference>
<accession>A0A1W4X7N9</accession>
<dbReference type="Pfam" id="PF10561">
    <property type="entry name" value="C2orf69"/>
    <property type="match status" value="1"/>
</dbReference>
<dbReference type="PANTHER" id="PTHR31296">
    <property type="entry name" value="UPF0565 PROTEIN C2ORF69"/>
    <property type="match status" value="1"/>
</dbReference>
<dbReference type="OrthoDB" id="419333at2759"/>
<organism evidence="1 2">
    <name type="scientific">Agrilus planipennis</name>
    <name type="common">Emerald ash borer</name>
    <name type="synonym">Agrilus marcopoli</name>
    <dbReference type="NCBI Taxonomy" id="224129"/>
    <lineage>
        <taxon>Eukaryota</taxon>
        <taxon>Metazoa</taxon>
        <taxon>Ecdysozoa</taxon>
        <taxon>Arthropoda</taxon>
        <taxon>Hexapoda</taxon>
        <taxon>Insecta</taxon>
        <taxon>Pterygota</taxon>
        <taxon>Neoptera</taxon>
        <taxon>Endopterygota</taxon>
        <taxon>Coleoptera</taxon>
        <taxon>Polyphaga</taxon>
        <taxon>Elateriformia</taxon>
        <taxon>Buprestoidea</taxon>
        <taxon>Buprestidae</taxon>
        <taxon>Agrilinae</taxon>
        <taxon>Agrilus</taxon>
    </lineage>
</organism>